<evidence type="ECO:0000256" key="1">
    <source>
        <dbReference type="ARBA" id="ARBA00023125"/>
    </source>
</evidence>
<dbReference type="PANTHER" id="PTHR46558">
    <property type="entry name" value="TRACRIPTIONAL REGULATORY PROTEIN-RELATED-RELATED"/>
    <property type="match status" value="1"/>
</dbReference>
<evidence type="ECO:0000313" key="5">
    <source>
        <dbReference type="Proteomes" id="UP000594771"/>
    </source>
</evidence>
<dbReference type="OrthoDB" id="9805856at2"/>
<evidence type="ECO:0000313" key="4">
    <source>
        <dbReference type="EMBL" id="QPS01592.1"/>
    </source>
</evidence>
<dbReference type="Proteomes" id="UP000594771">
    <property type="component" value="Chromosome"/>
</dbReference>
<sequence>MTLADKILDLCKKRGWSQEKLAEKIQVSRQSVSKWESSQSIPDMKRVAELSQIFGVSIDYLIKDDIEESEGGRVEDKESDAHFVSMEEANDYLKFKEKNQSGMANAISLFILSPIILIILLGLTKAGYLSLTEGAAISLGVIVLLITVAYGIYRLILSIQKEEAFEYLEKEAIETEYGVTSMVEKRVDEFRPNYYRGLGLDVGLIIMGGIPLVSSVLIQEPYEAVTSLTPILTLVFLAWGINLLIRVGIPWEAYKVLLSEGDYSLFRKYYRQKMGPITSIYWPFGSFDLYRYWSDLGCLAHQLYYLATGSPNLFHSSFSDGDYI</sequence>
<dbReference type="SUPFAM" id="SSF47413">
    <property type="entry name" value="lambda repressor-like DNA-binding domains"/>
    <property type="match status" value="1"/>
</dbReference>
<keyword evidence="1" id="KW-0238">DNA-binding</keyword>
<feature type="transmembrane region" description="Helical" evidence="2">
    <location>
        <begin position="135"/>
        <end position="153"/>
    </location>
</feature>
<feature type="transmembrane region" description="Helical" evidence="2">
    <location>
        <begin position="103"/>
        <end position="123"/>
    </location>
</feature>
<dbReference type="PANTHER" id="PTHR46558:SF4">
    <property type="entry name" value="DNA-BIDING PHAGE PROTEIN"/>
    <property type="match status" value="1"/>
</dbReference>
<proteinExistence type="predicted"/>
<dbReference type="Pfam" id="PF01381">
    <property type="entry name" value="HTH_3"/>
    <property type="match status" value="1"/>
</dbReference>
<evidence type="ECO:0000259" key="3">
    <source>
        <dbReference type="PROSITE" id="PS50943"/>
    </source>
</evidence>
<dbReference type="InterPro" id="IPR001387">
    <property type="entry name" value="Cro/C1-type_HTH"/>
</dbReference>
<dbReference type="GeneID" id="35768013"/>
<feature type="domain" description="HTH cro/C1-type" evidence="3">
    <location>
        <begin position="7"/>
        <end position="61"/>
    </location>
</feature>
<feature type="transmembrane region" description="Helical" evidence="2">
    <location>
        <begin position="224"/>
        <end position="245"/>
    </location>
</feature>
<dbReference type="EMBL" id="CP065662">
    <property type="protein sequence ID" value="QPS01592.1"/>
    <property type="molecule type" value="Genomic_DNA"/>
</dbReference>
<accession>A0A7T2RR59</accession>
<name>A0A7T2RR59_9LACT</name>
<dbReference type="SMART" id="SM00530">
    <property type="entry name" value="HTH_XRE"/>
    <property type="match status" value="1"/>
</dbReference>
<dbReference type="KEGG" id="aun:AWM73_00545"/>
<evidence type="ECO:0000256" key="2">
    <source>
        <dbReference type="SAM" id="Phobius"/>
    </source>
</evidence>
<reference evidence="4 5" key="1">
    <citation type="submission" date="2020-12" db="EMBL/GenBank/DDBJ databases">
        <title>FDA dAtabase for Regulatory Grade micrObial Sequences (FDA-ARGOS): Supporting development and validation of Infectious Disease Dx tests.</title>
        <authorList>
            <person name="Sproer C."/>
            <person name="Gronow S."/>
            <person name="Severitt S."/>
            <person name="Schroder I."/>
            <person name="Tallon L."/>
            <person name="Sadzewicz L."/>
            <person name="Zhao X."/>
            <person name="Boylan J."/>
            <person name="Ott S."/>
            <person name="Bowen H."/>
            <person name="Vavikolanu K."/>
            <person name="Mehta A."/>
            <person name="Aluvathingal J."/>
            <person name="Nadendla S."/>
            <person name="Lowell S."/>
            <person name="Myers T."/>
            <person name="Yan Y."/>
            <person name="Sichtig H."/>
        </authorList>
    </citation>
    <scope>NUCLEOTIDE SEQUENCE [LARGE SCALE GENOMIC DNA]</scope>
    <source>
        <strain evidence="4 5">FDAARGOS_911</strain>
    </source>
</reference>
<feature type="transmembrane region" description="Helical" evidence="2">
    <location>
        <begin position="198"/>
        <end position="218"/>
    </location>
</feature>
<dbReference type="Gene3D" id="1.10.260.40">
    <property type="entry name" value="lambda repressor-like DNA-binding domains"/>
    <property type="match status" value="1"/>
</dbReference>
<dbReference type="InterPro" id="IPR010982">
    <property type="entry name" value="Lambda_DNA-bd_dom_sf"/>
</dbReference>
<gene>
    <name evidence="4" type="ORF">I6G68_00475</name>
</gene>
<dbReference type="CDD" id="cd00093">
    <property type="entry name" value="HTH_XRE"/>
    <property type="match status" value="1"/>
</dbReference>
<keyword evidence="2" id="KW-1133">Transmembrane helix</keyword>
<organism evidence="4 5">
    <name type="scientific">Aerococcus urinae</name>
    <dbReference type="NCBI Taxonomy" id="1376"/>
    <lineage>
        <taxon>Bacteria</taxon>
        <taxon>Bacillati</taxon>
        <taxon>Bacillota</taxon>
        <taxon>Bacilli</taxon>
        <taxon>Lactobacillales</taxon>
        <taxon>Aerococcaceae</taxon>
        <taxon>Aerococcus</taxon>
    </lineage>
</organism>
<dbReference type="RefSeq" id="WP_060777584.1">
    <property type="nucleotide sequence ID" value="NZ_CP014161.1"/>
</dbReference>
<keyword evidence="2" id="KW-0812">Transmembrane</keyword>
<dbReference type="AlphaFoldDB" id="A0A7T2RR59"/>
<keyword evidence="2" id="KW-0472">Membrane</keyword>
<dbReference type="GO" id="GO:0003677">
    <property type="term" value="F:DNA binding"/>
    <property type="evidence" value="ECO:0007669"/>
    <property type="project" value="UniProtKB-KW"/>
</dbReference>
<dbReference type="PROSITE" id="PS50943">
    <property type="entry name" value="HTH_CROC1"/>
    <property type="match status" value="1"/>
</dbReference>
<protein>
    <submittedName>
        <fullName evidence="4">Helix-turn-helix transcriptional regulator</fullName>
    </submittedName>
</protein>